<feature type="compositionally biased region" description="Acidic residues" evidence="9">
    <location>
        <begin position="576"/>
        <end position="587"/>
    </location>
</feature>
<evidence type="ECO:0000256" key="1">
    <source>
        <dbReference type="ARBA" id="ARBA00004123"/>
    </source>
</evidence>
<dbReference type="AlphaFoldDB" id="A0AAE0U5T8"/>
<comment type="similarity">
    <text evidence="3">Belongs to the WHI5/NRM1 family.</text>
</comment>
<evidence type="ECO:0000256" key="8">
    <source>
        <dbReference type="ARBA" id="ARBA00023242"/>
    </source>
</evidence>
<feature type="compositionally biased region" description="Basic and acidic residues" evidence="9">
    <location>
        <begin position="61"/>
        <end position="73"/>
    </location>
</feature>
<evidence type="ECO:0000313" key="10">
    <source>
        <dbReference type="EMBL" id="KAK3391690.1"/>
    </source>
</evidence>
<proteinExistence type="inferred from homology"/>
<feature type="compositionally biased region" description="Acidic residues" evidence="9">
    <location>
        <begin position="646"/>
        <end position="663"/>
    </location>
</feature>
<sequence>MTAISPTKRRILGSLNPNASPCLSSRFEFDGQEMEDVQATESSVLSPGCDKVQEEEESEEQPARKRVCLDHQRGTQHHQHQNQHQSIEAGHHDHKRNQPMGPVSPTIGSTTVLLNSSSSTKSTPNNLSQPIDRMTMMHEAVRKSSLSSSSVLPALHPNRVAAEGGGGGGTTPRTVSEAFSTSAPITAHQISYPAGLVEQNFNNKNNINHKKRPPKKTTQTQTQKNVRRPPRPPPSRVETAANQVARQKAEIIRLRLSLATYKIQTGQTDVPLEQLEVRSLLPPWASEYHHHSNSQQRRRRRERVAGWAAGVFTEQQTEQDYRRTDHSNNNQQTDNSNPASWSFSSSGSSAASNQGGHGHGQRVVNLNHLQHAAGAAIEAAQRQAKQEQQRRRLRTAWGGEEEREWGYGPQQYRHHHDQQQQRQAPNSWEDYAAEQQQQDHRDAFPSSQQSRQRRQQQHSNGRKKVLPDQSQTAPPSWGNISTTATTTKAAAATTTTTTTTIMSSPQLSNRLDLAERALQAHQLLQFQSLSREMMIPSTEHDHAEEERVDQELPHRHHYSSSHSHEEWVAIQPTTENDYDHEEEEGEEKEVVGGIEGDMDFAEGGGDGGRQSQQYIKDEHGEEEGGLNSGYSTEPEPELPSLPYAAADDEEEAENEEQNGDGDEAASGLLGLSRG</sequence>
<protein>
    <submittedName>
        <fullName evidence="10">Uncharacterized protein</fullName>
    </submittedName>
</protein>
<reference evidence="10" key="1">
    <citation type="journal article" date="2023" name="Mol. Phylogenet. Evol.">
        <title>Genome-scale phylogeny and comparative genomics of the fungal order Sordariales.</title>
        <authorList>
            <person name="Hensen N."/>
            <person name="Bonometti L."/>
            <person name="Westerberg I."/>
            <person name="Brannstrom I.O."/>
            <person name="Guillou S."/>
            <person name="Cros-Aarteil S."/>
            <person name="Calhoun S."/>
            <person name="Haridas S."/>
            <person name="Kuo A."/>
            <person name="Mondo S."/>
            <person name="Pangilinan J."/>
            <person name="Riley R."/>
            <person name="LaButti K."/>
            <person name="Andreopoulos B."/>
            <person name="Lipzen A."/>
            <person name="Chen C."/>
            <person name="Yan M."/>
            <person name="Daum C."/>
            <person name="Ng V."/>
            <person name="Clum A."/>
            <person name="Steindorff A."/>
            <person name="Ohm R.A."/>
            <person name="Martin F."/>
            <person name="Silar P."/>
            <person name="Natvig D.O."/>
            <person name="Lalanne C."/>
            <person name="Gautier V."/>
            <person name="Ament-Velasquez S.L."/>
            <person name="Kruys A."/>
            <person name="Hutchinson M.I."/>
            <person name="Powell A.J."/>
            <person name="Barry K."/>
            <person name="Miller A.N."/>
            <person name="Grigoriev I.V."/>
            <person name="Debuchy R."/>
            <person name="Gladieux P."/>
            <person name="Hiltunen Thoren M."/>
            <person name="Johannesson H."/>
        </authorList>
    </citation>
    <scope>NUCLEOTIDE SEQUENCE</scope>
    <source>
        <strain evidence="10">FGSC 1904</strain>
    </source>
</reference>
<evidence type="ECO:0000256" key="4">
    <source>
        <dbReference type="ARBA" id="ARBA00022490"/>
    </source>
</evidence>
<feature type="region of interest" description="Disordered" evidence="9">
    <location>
        <begin position="315"/>
        <end position="361"/>
    </location>
</feature>
<evidence type="ECO:0000313" key="11">
    <source>
        <dbReference type="Proteomes" id="UP001281003"/>
    </source>
</evidence>
<dbReference type="Pfam" id="PF08528">
    <property type="entry name" value="Whi5"/>
    <property type="match status" value="1"/>
</dbReference>
<feature type="compositionally biased region" description="Basic residues" evidence="9">
    <location>
        <begin position="451"/>
        <end position="464"/>
    </location>
</feature>
<evidence type="ECO:0000256" key="6">
    <source>
        <dbReference type="ARBA" id="ARBA00023015"/>
    </source>
</evidence>
<name>A0AAE0U5T8_SORBR</name>
<accession>A0AAE0U5T8</accession>
<evidence type="ECO:0000256" key="7">
    <source>
        <dbReference type="ARBA" id="ARBA00023163"/>
    </source>
</evidence>
<comment type="subcellular location">
    <subcellularLocation>
        <location evidence="2">Cytoplasm</location>
    </subcellularLocation>
    <subcellularLocation>
        <location evidence="1">Nucleus</location>
    </subcellularLocation>
</comment>
<comment type="caution">
    <text evidence="10">The sequence shown here is derived from an EMBL/GenBank/DDBJ whole genome shotgun (WGS) entry which is preliminary data.</text>
</comment>
<keyword evidence="11" id="KW-1185">Reference proteome</keyword>
<feature type="compositionally biased region" description="Low complexity" evidence="9">
    <location>
        <begin position="109"/>
        <end position="128"/>
    </location>
</feature>
<keyword evidence="7" id="KW-0804">Transcription</keyword>
<dbReference type="GO" id="GO:0005634">
    <property type="term" value="C:nucleus"/>
    <property type="evidence" value="ECO:0007669"/>
    <property type="project" value="UniProtKB-SubCell"/>
</dbReference>
<feature type="compositionally biased region" description="Polar residues" evidence="9">
    <location>
        <begin position="468"/>
        <end position="481"/>
    </location>
</feature>
<keyword evidence="5" id="KW-0678">Repressor</keyword>
<keyword evidence="4" id="KW-0963">Cytoplasm</keyword>
<dbReference type="Proteomes" id="UP001281003">
    <property type="component" value="Unassembled WGS sequence"/>
</dbReference>
<keyword evidence="8" id="KW-0539">Nucleus</keyword>
<evidence type="ECO:0000256" key="5">
    <source>
        <dbReference type="ARBA" id="ARBA00022491"/>
    </source>
</evidence>
<gene>
    <name evidence="10" type="ORF">B0T20DRAFT_62841</name>
</gene>
<feature type="compositionally biased region" description="Low complexity" evidence="9">
    <location>
        <begin position="630"/>
        <end position="645"/>
    </location>
</feature>
<dbReference type="GO" id="GO:0005737">
    <property type="term" value="C:cytoplasm"/>
    <property type="evidence" value="ECO:0007669"/>
    <property type="project" value="UniProtKB-SubCell"/>
</dbReference>
<feature type="region of interest" description="Disordered" evidence="9">
    <location>
        <begin position="204"/>
        <end position="243"/>
    </location>
</feature>
<dbReference type="EMBL" id="JAUTDP010000012">
    <property type="protein sequence ID" value="KAK3391690.1"/>
    <property type="molecule type" value="Genomic_DNA"/>
</dbReference>
<keyword evidence="6" id="KW-0805">Transcription regulation</keyword>
<feature type="region of interest" description="Disordered" evidence="9">
    <location>
        <begin position="376"/>
        <end position="489"/>
    </location>
</feature>
<organism evidence="10 11">
    <name type="scientific">Sordaria brevicollis</name>
    <dbReference type="NCBI Taxonomy" id="83679"/>
    <lineage>
        <taxon>Eukaryota</taxon>
        <taxon>Fungi</taxon>
        <taxon>Dikarya</taxon>
        <taxon>Ascomycota</taxon>
        <taxon>Pezizomycotina</taxon>
        <taxon>Sordariomycetes</taxon>
        <taxon>Sordariomycetidae</taxon>
        <taxon>Sordariales</taxon>
        <taxon>Sordariaceae</taxon>
        <taxon>Sordaria</taxon>
    </lineage>
</organism>
<reference evidence="10" key="2">
    <citation type="submission" date="2023-07" db="EMBL/GenBank/DDBJ databases">
        <authorList>
            <consortium name="Lawrence Berkeley National Laboratory"/>
            <person name="Haridas S."/>
            <person name="Hensen N."/>
            <person name="Bonometti L."/>
            <person name="Westerberg I."/>
            <person name="Brannstrom I.O."/>
            <person name="Guillou S."/>
            <person name="Cros-Aarteil S."/>
            <person name="Calhoun S."/>
            <person name="Kuo A."/>
            <person name="Mondo S."/>
            <person name="Pangilinan J."/>
            <person name="Riley R."/>
            <person name="LaButti K."/>
            <person name="Andreopoulos B."/>
            <person name="Lipzen A."/>
            <person name="Chen C."/>
            <person name="Yanf M."/>
            <person name="Daum C."/>
            <person name="Ng V."/>
            <person name="Clum A."/>
            <person name="Steindorff A."/>
            <person name="Ohm R."/>
            <person name="Martin F."/>
            <person name="Silar P."/>
            <person name="Natvig D."/>
            <person name="Lalanne C."/>
            <person name="Gautier V."/>
            <person name="Ament-velasquez S.L."/>
            <person name="Kruys A."/>
            <person name="Hutchinson M.I."/>
            <person name="Powell A.J."/>
            <person name="Barry K."/>
            <person name="Miller A.N."/>
            <person name="Grigoriev I.V."/>
            <person name="Debuchy R."/>
            <person name="Gladieux P."/>
            <person name="Thoren M.H."/>
            <person name="Johannesson H."/>
        </authorList>
    </citation>
    <scope>NUCLEOTIDE SEQUENCE</scope>
    <source>
        <strain evidence="10">FGSC 1904</strain>
    </source>
</reference>
<evidence type="ECO:0000256" key="2">
    <source>
        <dbReference type="ARBA" id="ARBA00004496"/>
    </source>
</evidence>
<dbReference type="InterPro" id="IPR013734">
    <property type="entry name" value="TF_Nrm1/Whi5"/>
</dbReference>
<feature type="region of interest" description="Disordered" evidence="9">
    <location>
        <begin position="1"/>
        <end position="130"/>
    </location>
</feature>
<feature type="compositionally biased region" description="Low complexity" evidence="9">
    <location>
        <begin position="335"/>
        <end position="354"/>
    </location>
</feature>
<evidence type="ECO:0000256" key="9">
    <source>
        <dbReference type="SAM" id="MobiDB-lite"/>
    </source>
</evidence>
<evidence type="ECO:0000256" key="3">
    <source>
        <dbReference type="ARBA" id="ARBA00006922"/>
    </source>
</evidence>
<feature type="region of interest" description="Disordered" evidence="9">
    <location>
        <begin position="576"/>
        <end position="674"/>
    </location>
</feature>